<protein>
    <recommendedName>
        <fullName evidence="5">Secreted protein</fullName>
    </recommendedName>
</protein>
<feature type="compositionally biased region" description="Polar residues" evidence="1">
    <location>
        <begin position="75"/>
        <end position="93"/>
    </location>
</feature>
<dbReference type="Proteomes" id="UP000199116">
    <property type="component" value="Unassembled WGS sequence"/>
</dbReference>
<accession>A0A1I2MAU1</accession>
<evidence type="ECO:0000313" key="3">
    <source>
        <dbReference type="EMBL" id="SFF87929.1"/>
    </source>
</evidence>
<keyword evidence="2" id="KW-0732">Signal</keyword>
<proteinExistence type="predicted"/>
<feature type="region of interest" description="Disordered" evidence="1">
    <location>
        <begin position="25"/>
        <end position="124"/>
    </location>
</feature>
<dbReference type="PROSITE" id="PS51257">
    <property type="entry name" value="PROKAR_LIPOPROTEIN"/>
    <property type="match status" value="1"/>
</dbReference>
<gene>
    <name evidence="3" type="ORF">SAMN04488033_11268</name>
</gene>
<feature type="chain" id="PRO_5011744535" description="Secreted protein" evidence="2">
    <location>
        <begin position="22"/>
        <end position="124"/>
    </location>
</feature>
<keyword evidence="4" id="KW-1185">Reference proteome</keyword>
<evidence type="ECO:0008006" key="5">
    <source>
        <dbReference type="Google" id="ProtNLM"/>
    </source>
</evidence>
<feature type="signal peptide" evidence="2">
    <location>
        <begin position="1"/>
        <end position="21"/>
    </location>
</feature>
<dbReference type="AlphaFoldDB" id="A0A1I2MAU1"/>
<evidence type="ECO:0000256" key="2">
    <source>
        <dbReference type="SAM" id="SignalP"/>
    </source>
</evidence>
<dbReference type="RefSeq" id="WP_093304629.1">
    <property type="nucleotide sequence ID" value="NZ_FOOH01000012.1"/>
</dbReference>
<organism evidence="3 4">
    <name type="scientific">Salegentibacter agarivorans</name>
    <dbReference type="NCBI Taxonomy" id="345907"/>
    <lineage>
        <taxon>Bacteria</taxon>
        <taxon>Pseudomonadati</taxon>
        <taxon>Bacteroidota</taxon>
        <taxon>Flavobacteriia</taxon>
        <taxon>Flavobacteriales</taxon>
        <taxon>Flavobacteriaceae</taxon>
        <taxon>Salegentibacter</taxon>
    </lineage>
</organism>
<feature type="compositionally biased region" description="Polar residues" evidence="1">
    <location>
        <begin position="38"/>
        <end position="50"/>
    </location>
</feature>
<reference evidence="4" key="1">
    <citation type="submission" date="2016-10" db="EMBL/GenBank/DDBJ databases">
        <authorList>
            <person name="Varghese N."/>
            <person name="Submissions S."/>
        </authorList>
    </citation>
    <scope>NUCLEOTIDE SEQUENCE [LARGE SCALE GENOMIC DNA]</scope>
    <source>
        <strain evidence="4">DSM 23515</strain>
    </source>
</reference>
<sequence>MKITFNKVMLGLAVVSLTAFTSCKDAEEKTAEETQTAPNTQMSGNTSGNAETPDVNPPHGEPGHRCDMPVGASLSGASNNTNAGSGSEMTTSPIRLKDSKPSKNPPHGEPYHDCSIPVGADLQS</sequence>
<name>A0A1I2MAU1_9FLAO</name>
<evidence type="ECO:0000256" key="1">
    <source>
        <dbReference type="SAM" id="MobiDB-lite"/>
    </source>
</evidence>
<dbReference type="EMBL" id="FOOH01000012">
    <property type="protein sequence ID" value="SFF87929.1"/>
    <property type="molecule type" value="Genomic_DNA"/>
</dbReference>
<evidence type="ECO:0000313" key="4">
    <source>
        <dbReference type="Proteomes" id="UP000199116"/>
    </source>
</evidence>